<dbReference type="GeneID" id="25910312"/>
<dbReference type="EMBL" id="KQ242645">
    <property type="protein sequence ID" value="KNC77744.1"/>
    <property type="molecule type" value="Genomic_DNA"/>
</dbReference>
<organism evidence="1 2">
    <name type="scientific">Sphaeroforma arctica JP610</name>
    <dbReference type="NCBI Taxonomy" id="667725"/>
    <lineage>
        <taxon>Eukaryota</taxon>
        <taxon>Ichthyosporea</taxon>
        <taxon>Ichthyophonida</taxon>
        <taxon>Sphaeroforma</taxon>
    </lineage>
</organism>
<gene>
    <name evidence="1" type="ORF">SARC_09808</name>
</gene>
<keyword evidence="2" id="KW-1185">Reference proteome</keyword>
<dbReference type="Proteomes" id="UP000054560">
    <property type="component" value="Unassembled WGS sequence"/>
</dbReference>
<name>A0A0L0FLU0_9EUKA</name>
<sequence>SSGSIDHRGVAADVAFGADDVEVYRKPEVNKPVVQRDTENREDAKVLNKKEPKVNADVEKEIPFVKPTPRTKKEVKDWPHPALEVVAAHRVGKGDQTTRYSVLAKCFRVGDDTNYVGQAVHTCI</sequence>
<dbReference type="RefSeq" id="XP_014151646.1">
    <property type="nucleotide sequence ID" value="XM_014296171.1"/>
</dbReference>
<protein>
    <submittedName>
        <fullName evidence="1">Uncharacterized protein</fullName>
    </submittedName>
</protein>
<evidence type="ECO:0000313" key="2">
    <source>
        <dbReference type="Proteomes" id="UP000054560"/>
    </source>
</evidence>
<evidence type="ECO:0000313" key="1">
    <source>
        <dbReference type="EMBL" id="KNC77744.1"/>
    </source>
</evidence>
<reference evidence="1 2" key="1">
    <citation type="submission" date="2011-02" db="EMBL/GenBank/DDBJ databases">
        <title>The Genome Sequence of Sphaeroforma arctica JP610.</title>
        <authorList>
            <consortium name="The Broad Institute Genome Sequencing Platform"/>
            <person name="Russ C."/>
            <person name="Cuomo C."/>
            <person name="Young S.K."/>
            <person name="Zeng Q."/>
            <person name="Gargeya S."/>
            <person name="Alvarado L."/>
            <person name="Berlin A."/>
            <person name="Chapman S.B."/>
            <person name="Chen Z."/>
            <person name="Freedman E."/>
            <person name="Gellesch M."/>
            <person name="Goldberg J."/>
            <person name="Griggs A."/>
            <person name="Gujja S."/>
            <person name="Heilman E."/>
            <person name="Heiman D."/>
            <person name="Howarth C."/>
            <person name="Mehta T."/>
            <person name="Neiman D."/>
            <person name="Pearson M."/>
            <person name="Roberts A."/>
            <person name="Saif S."/>
            <person name="Shea T."/>
            <person name="Shenoy N."/>
            <person name="Sisk P."/>
            <person name="Stolte C."/>
            <person name="Sykes S."/>
            <person name="White J."/>
            <person name="Yandava C."/>
            <person name="Burger G."/>
            <person name="Gray M.W."/>
            <person name="Holland P.W.H."/>
            <person name="King N."/>
            <person name="Lang F.B.F."/>
            <person name="Roger A.J."/>
            <person name="Ruiz-Trillo I."/>
            <person name="Haas B."/>
            <person name="Nusbaum C."/>
            <person name="Birren B."/>
        </authorList>
    </citation>
    <scope>NUCLEOTIDE SEQUENCE [LARGE SCALE GENOMIC DNA]</scope>
    <source>
        <strain evidence="1 2">JP610</strain>
    </source>
</reference>
<proteinExistence type="predicted"/>
<feature type="non-terminal residue" evidence="1">
    <location>
        <position position="1"/>
    </location>
</feature>
<accession>A0A0L0FLU0</accession>
<dbReference type="AlphaFoldDB" id="A0A0L0FLU0"/>